<sequence length="281" mass="31527">MEFQKLNLYLHPFNLRLMKMTKLLLSILTLVFTFNALSAQNNSDEELTIRVMTFNILHGATTNGDFDLDKIAAVIHETNPDLVALQEVDFKTNRARNYDLATELGWRTKMAPLFGIAMPFDGGGYGEGILTKMPILSSRNVALPHSPNNEPRAALQVLVQLESGDTISFIGTHLEHQESSPDRIDQVNTINQTFASCQYPAILAGDLNATPNSEPITILKKYWTASDENETLTFPSDDPEIKIDYIFFRPAEKWQVIETKVICDEIASDHCALLSVLRLVK</sequence>
<keyword evidence="3" id="KW-0269">Exonuclease</keyword>
<dbReference type="PANTHER" id="PTHR14859">
    <property type="entry name" value="CALCOFLUOR WHITE HYPERSENSITIVE PROTEIN PRECURSOR"/>
    <property type="match status" value="1"/>
</dbReference>
<dbReference type="EMBL" id="FOHT01000006">
    <property type="protein sequence ID" value="SET10191.1"/>
    <property type="molecule type" value="Genomic_DNA"/>
</dbReference>
<name>A0A1I0BTB9_9BACT</name>
<keyword evidence="3" id="KW-0378">Hydrolase</keyword>
<dbReference type="Proteomes" id="UP000181981">
    <property type="component" value="Unassembled WGS sequence"/>
</dbReference>
<dbReference type="InterPro" id="IPR005135">
    <property type="entry name" value="Endo/exonuclease/phosphatase"/>
</dbReference>
<dbReference type="SUPFAM" id="SSF56219">
    <property type="entry name" value="DNase I-like"/>
    <property type="match status" value="1"/>
</dbReference>
<feature type="domain" description="Endonuclease/exonuclease/phosphatase" evidence="2">
    <location>
        <begin position="52"/>
        <end position="270"/>
    </location>
</feature>
<accession>A0A1I0BTB9</accession>
<evidence type="ECO:0000256" key="1">
    <source>
        <dbReference type="SAM" id="SignalP"/>
    </source>
</evidence>
<evidence type="ECO:0000313" key="3">
    <source>
        <dbReference type="EMBL" id="SET10191.1"/>
    </source>
</evidence>
<proteinExistence type="predicted"/>
<dbReference type="PANTHER" id="PTHR14859:SF15">
    <property type="entry name" value="ENDONUCLEASE_EXONUCLEASE_PHOSPHATASE DOMAIN-CONTAINING PROTEIN"/>
    <property type="match status" value="1"/>
</dbReference>
<keyword evidence="3" id="KW-0255">Endonuclease</keyword>
<reference evidence="3 4" key="1">
    <citation type="submission" date="2016-10" db="EMBL/GenBank/DDBJ databases">
        <authorList>
            <person name="de Groot N.N."/>
        </authorList>
    </citation>
    <scope>NUCLEOTIDE SEQUENCE [LARGE SCALE GENOMIC DNA]</scope>
    <source>
        <strain evidence="3 4">DSM 25947</strain>
    </source>
</reference>
<dbReference type="GO" id="GO:0004519">
    <property type="term" value="F:endonuclease activity"/>
    <property type="evidence" value="ECO:0007669"/>
    <property type="project" value="UniProtKB-KW"/>
</dbReference>
<keyword evidence="1" id="KW-0732">Signal</keyword>
<dbReference type="GO" id="GO:0004527">
    <property type="term" value="F:exonuclease activity"/>
    <property type="evidence" value="ECO:0007669"/>
    <property type="project" value="UniProtKB-KW"/>
</dbReference>
<dbReference type="GO" id="GO:0006506">
    <property type="term" value="P:GPI anchor biosynthetic process"/>
    <property type="evidence" value="ECO:0007669"/>
    <property type="project" value="TreeGrafter"/>
</dbReference>
<feature type="chain" id="PRO_5010260350" evidence="1">
    <location>
        <begin position="39"/>
        <end position="281"/>
    </location>
</feature>
<dbReference type="InterPro" id="IPR051916">
    <property type="entry name" value="GPI-anchor_lipid_remodeler"/>
</dbReference>
<protein>
    <submittedName>
        <fullName evidence="3">Metal-dependent hydrolase, endonuclease/exonuclease/phosphatase family</fullName>
    </submittedName>
</protein>
<keyword evidence="3" id="KW-0540">Nuclease</keyword>
<dbReference type="InterPro" id="IPR036691">
    <property type="entry name" value="Endo/exonu/phosph_ase_sf"/>
</dbReference>
<gene>
    <name evidence="3" type="ORF">SAMN05444285_10631</name>
</gene>
<dbReference type="GO" id="GO:0016020">
    <property type="term" value="C:membrane"/>
    <property type="evidence" value="ECO:0007669"/>
    <property type="project" value="GOC"/>
</dbReference>
<dbReference type="Gene3D" id="3.60.10.10">
    <property type="entry name" value="Endonuclease/exonuclease/phosphatase"/>
    <property type="match status" value="1"/>
</dbReference>
<feature type="signal peptide" evidence="1">
    <location>
        <begin position="1"/>
        <end position="38"/>
    </location>
</feature>
<evidence type="ECO:0000313" key="4">
    <source>
        <dbReference type="Proteomes" id="UP000181981"/>
    </source>
</evidence>
<dbReference type="Pfam" id="PF03372">
    <property type="entry name" value="Exo_endo_phos"/>
    <property type="match status" value="1"/>
</dbReference>
<organism evidence="3 4">
    <name type="scientific">Draconibacterium orientale</name>
    <dbReference type="NCBI Taxonomy" id="1168034"/>
    <lineage>
        <taxon>Bacteria</taxon>
        <taxon>Pseudomonadati</taxon>
        <taxon>Bacteroidota</taxon>
        <taxon>Bacteroidia</taxon>
        <taxon>Marinilabiliales</taxon>
        <taxon>Prolixibacteraceae</taxon>
        <taxon>Draconibacterium</taxon>
    </lineage>
</organism>
<evidence type="ECO:0000259" key="2">
    <source>
        <dbReference type="Pfam" id="PF03372"/>
    </source>
</evidence>
<dbReference type="AlphaFoldDB" id="A0A1I0BTB9"/>